<evidence type="ECO:0000313" key="6">
    <source>
        <dbReference type="Proteomes" id="UP000009376"/>
    </source>
</evidence>
<protein>
    <submittedName>
        <fullName evidence="5">TrkA-N domain protein</fullName>
    </submittedName>
</protein>
<keyword evidence="3" id="KW-0472">Membrane</keyword>
<name>D6GVP5_PARA5</name>
<gene>
    <name evidence="5" type="ORF">BJBARM5_0558</name>
</gene>
<keyword evidence="3" id="KW-1133">Transmembrane helix</keyword>
<evidence type="ECO:0000256" key="2">
    <source>
        <dbReference type="ARBA" id="ARBA00023065"/>
    </source>
</evidence>
<dbReference type="InterPro" id="IPR036291">
    <property type="entry name" value="NAD(P)-bd_dom_sf"/>
</dbReference>
<keyword evidence="3" id="KW-0812">Transmembrane</keyword>
<accession>D6GVP5</accession>
<dbReference type="PANTHER" id="PTHR43833:SF5">
    <property type="entry name" value="TRK SYSTEM POTASSIUM UPTAKE PROTEIN TRKA"/>
    <property type="match status" value="1"/>
</dbReference>
<dbReference type="Proteomes" id="UP000009376">
    <property type="component" value="Unassembled WGS sequence"/>
</dbReference>
<organism evidence="5 6">
    <name type="scientific">Candidatus Parvarchaeum acidophilus ARMAN-5</name>
    <dbReference type="NCBI Taxonomy" id="662762"/>
    <lineage>
        <taxon>Archaea</taxon>
        <taxon>Candidatus Parvarchaeota</taxon>
        <taxon>Candidatus Parvarchaeum</taxon>
    </lineage>
</organism>
<feature type="transmembrane region" description="Helical" evidence="3">
    <location>
        <begin position="60"/>
        <end position="83"/>
    </location>
</feature>
<evidence type="ECO:0000313" key="5">
    <source>
        <dbReference type="EMBL" id="EFD92705.1"/>
    </source>
</evidence>
<dbReference type="SUPFAM" id="SSF51735">
    <property type="entry name" value="NAD(P)-binding Rossmann-fold domains"/>
    <property type="match status" value="1"/>
</dbReference>
<dbReference type="AlphaFoldDB" id="D6GVP5"/>
<dbReference type="EMBL" id="GG745555">
    <property type="protein sequence ID" value="EFD92705.1"/>
    <property type="molecule type" value="Genomic_DNA"/>
</dbReference>
<keyword evidence="2" id="KW-0406">Ion transport</keyword>
<dbReference type="Gene3D" id="3.40.50.720">
    <property type="entry name" value="NAD(P)-binding Rossmann-like Domain"/>
    <property type="match status" value="1"/>
</dbReference>
<dbReference type="PANTHER" id="PTHR43833">
    <property type="entry name" value="POTASSIUM CHANNEL PROTEIN 2-RELATED-RELATED"/>
    <property type="match status" value="1"/>
</dbReference>
<keyword evidence="1" id="KW-0813">Transport</keyword>
<feature type="domain" description="RCK N-terminal" evidence="4">
    <location>
        <begin position="100"/>
        <end position="217"/>
    </location>
</feature>
<proteinExistence type="predicted"/>
<feature type="transmembrane region" description="Helical" evidence="3">
    <location>
        <begin position="35"/>
        <end position="53"/>
    </location>
</feature>
<dbReference type="InterPro" id="IPR050721">
    <property type="entry name" value="Trk_Ktr_HKT_K-transport"/>
</dbReference>
<dbReference type="InterPro" id="IPR003148">
    <property type="entry name" value="RCK_N"/>
</dbReference>
<evidence type="ECO:0000256" key="1">
    <source>
        <dbReference type="ARBA" id="ARBA00022448"/>
    </source>
</evidence>
<dbReference type="PROSITE" id="PS51201">
    <property type="entry name" value="RCK_N"/>
    <property type="match status" value="1"/>
</dbReference>
<feature type="transmembrane region" description="Helical" evidence="3">
    <location>
        <begin position="12"/>
        <end position="29"/>
    </location>
</feature>
<sequence>MDQMQENGQKLLIAAIVLLLVFAVITVLISENDRIGFIAAVSTVGIALETFHFDSNFGILLLFFSLFLGVFAVYLLEFMISFIRNEFGGVIYMAKGIRFRNHYIICGGGRIGERIASLLKEKDKKVLIIENNDIRAVELKKLGFNVIKDNALEERTFKMANAQRAVGIFAALGQDVDNFIVVLNSKEINKNMRIVTRCNMLKNVNKFKELGADEVVLPEIVGADRMVYLSEKHEK</sequence>
<dbReference type="GO" id="GO:0006813">
    <property type="term" value="P:potassium ion transport"/>
    <property type="evidence" value="ECO:0007669"/>
    <property type="project" value="InterPro"/>
</dbReference>
<evidence type="ECO:0000256" key="3">
    <source>
        <dbReference type="SAM" id="Phobius"/>
    </source>
</evidence>
<evidence type="ECO:0000259" key="4">
    <source>
        <dbReference type="PROSITE" id="PS51201"/>
    </source>
</evidence>
<reference evidence="5 6" key="1">
    <citation type="journal article" date="2010" name="Proc. Natl. Acad. Sci. U.S.A.">
        <title>Enigmatic, ultrasmall, uncultivated Archaea.</title>
        <authorList>
            <person name="Baker B.J."/>
            <person name="Comolli L.R."/>
            <person name="Dick G.J."/>
            <person name="Hauser L.J."/>
            <person name="Hyatt D."/>
            <person name="Dill B.D."/>
            <person name="Land M.L."/>
            <person name="Verberkmoes N.C."/>
            <person name="Hettich R.L."/>
            <person name="Banfield J.F."/>
        </authorList>
    </citation>
    <scope>NUCLEOTIDE SEQUENCE [LARGE SCALE GENOMIC DNA]</scope>
</reference>
<dbReference type="Pfam" id="PF02254">
    <property type="entry name" value="TrkA_N"/>
    <property type="match status" value="1"/>
</dbReference>